<feature type="domain" description="Band 3 cytoplasmic" evidence="12">
    <location>
        <begin position="34"/>
        <end position="329"/>
    </location>
</feature>
<evidence type="ECO:0000256" key="4">
    <source>
        <dbReference type="ARBA" id="ARBA00022475"/>
    </source>
</evidence>
<dbReference type="OMA" id="HERRNHN"/>
<dbReference type="PANTHER" id="PTHR11453:SF36">
    <property type="entry name" value="ANION EXCHANGE PROTEIN"/>
    <property type="match status" value="1"/>
</dbReference>
<dbReference type="Gene3D" id="1.10.287.570">
    <property type="entry name" value="Helical hairpin bin"/>
    <property type="match status" value="1"/>
</dbReference>
<protein>
    <recommendedName>
        <fullName evidence="9">Anion exchange protein</fullName>
    </recommendedName>
</protein>
<dbReference type="eggNOG" id="KOG1172">
    <property type="taxonomic scope" value="Eukaryota"/>
</dbReference>
<dbReference type="STRING" id="6412.T1FWY0"/>
<name>T1FWY0_HELRO</name>
<dbReference type="PANTHER" id="PTHR11453">
    <property type="entry name" value="ANION EXCHANGE PROTEIN"/>
    <property type="match status" value="1"/>
</dbReference>
<dbReference type="KEGG" id="hro:HELRODRAFT_62260"/>
<dbReference type="SUPFAM" id="SSF55804">
    <property type="entry name" value="Phoshotransferase/anion transport protein"/>
    <property type="match status" value="1"/>
</dbReference>
<evidence type="ECO:0000256" key="9">
    <source>
        <dbReference type="RuleBase" id="RU362035"/>
    </source>
</evidence>
<dbReference type="CTD" id="20213328"/>
<reference evidence="15" key="1">
    <citation type="submission" date="2012-12" db="EMBL/GenBank/DDBJ databases">
        <authorList>
            <person name="Hellsten U."/>
            <person name="Grimwood J."/>
            <person name="Chapman J.A."/>
            <person name="Shapiro H."/>
            <person name="Aerts A."/>
            <person name="Otillar R.P."/>
            <person name="Terry A.Y."/>
            <person name="Boore J.L."/>
            <person name="Simakov O."/>
            <person name="Marletaz F."/>
            <person name="Cho S.-J."/>
            <person name="Edsinger-Gonzales E."/>
            <person name="Havlak P."/>
            <person name="Kuo D.-H."/>
            <person name="Larsson T."/>
            <person name="Lv J."/>
            <person name="Arendt D."/>
            <person name="Savage R."/>
            <person name="Osoegawa K."/>
            <person name="de Jong P."/>
            <person name="Lindberg D.R."/>
            <person name="Seaver E.C."/>
            <person name="Weisblat D.A."/>
            <person name="Putnam N.H."/>
            <person name="Grigoriev I.V."/>
            <person name="Rokhsar D.S."/>
        </authorList>
    </citation>
    <scope>NUCLEOTIDE SEQUENCE</scope>
</reference>
<dbReference type="InterPro" id="IPR016152">
    <property type="entry name" value="PTrfase/Anion_transptr"/>
</dbReference>
<evidence type="ECO:0000256" key="3">
    <source>
        <dbReference type="ARBA" id="ARBA00022448"/>
    </source>
</evidence>
<accession>T1FWY0</accession>
<evidence type="ECO:0000256" key="7">
    <source>
        <dbReference type="ARBA" id="ARBA00023065"/>
    </source>
</evidence>
<keyword evidence="15" id="KW-1185">Reference proteome</keyword>
<organism evidence="14 15">
    <name type="scientific">Helobdella robusta</name>
    <name type="common">Californian leech</name>
    <dbReference type="NCBI Taxonomy" id="6412"/>
    <lineage>
        <taxon>Eukaryota</taxon>
        <taxon>Metazoa</taxon>
        <taxon>Spiralia</taxon>
        <taxon>Lophotrochozoa</taxon>
        <taxon>Annelida</taxon>
        <taxon>Clitellata</taxon>
        <taxon>Hirudinea</taxon>
        <taxon>Rhynchobdellida</taxon>
        <taxon>Glossiphoniidae</taxon>
        <taxon>Helobdella</taxon>
    </lineage>
</organism>
<dbReference type="InterPro" id="IPR011531">
    <property type="entry name" value="HCO3_transpt-like_TM_dom"/>
</dbReference>
<feature type="transmembrane region" description="Helical" evidence="9">
    <location>
        <begin position="739"/>
        <end position="763"/>
    </location>
</feature>
<feature type="transmembrane region" description="Helical" evidence="9">
    <location>
        <begin position="407"/>
        <end position="429"/>
    </location>
</feature>
<evidence type="ECO:0000256" key="10">
    <source>
        <dbReference type="SAM" id="MobiDB-lite"/>
    </source>
</evidence>
<keyword evidence="4" id="KW-1003">Cell membrane</keyword>
<dbReference type="InterPro" id="IPR003020">
    <property type="entry name" value="HCO3_transpt_euk"/>
</dbReference>
<feature type="region of interest" description="Disordered" evidence="10">
    <location>
        <begin position="168"/>
        <end position="189"/>
    </location>
</feature>
<feature type="transmembrane region" description="Helical" evidence="9">
    <location>
        <begin position="893"/>
        <end position="912"/>
    </location>
</feature>
<feature type="transmembrane region" description="Helical" evidence="9">
    <location>
        <begin position="871"/>
        <end position="888"/>
    </location>
</feature>
<dbReference type="GO" id="GO:0005452">
    <property type="term" value="F:solute:inorganic anion antiporter activity"/>
    <property type="evidence" value="ECO:0007669"/>
    <property type="project" value="InterPro"/>
</dbReference>
<keyword evidence="7 9" id="KW-0406">Ion transport</keyword>
<dbReference type="FunFam" id="1.10.287.570:FF:000001">
    <property type="entry name" value="Anion exchange protein"/>
    <property type="match status" value="1"/>
</dbReference>
<comment type="subcellular location">
    <subcellularLocation>
        <location evidence="1">Basolateral cell membrane</location>
        <topology evidence="1">Multi-pass membrane protein</topology>
    </subcellularLocation>
    <subcellularLocation>
        <location evidence="9">Membrane</location>
        <topology evidence="9">Multi-pass membrane protein</topology>
    </subcellularLocation>
</comment>
<dbReference type="HOGENOM" id="CLU_002289_5_2_1"/>
<feature type="transmembrane region" description="Helical" evidence="9">
    <location>
        <begin position="699"/>
        <end position="718"/>
    </location>
</feature>
<feature type="transmembrane region" description="Helical" evidence="9">
    <location>
        <begin position="492"/>
        <end position="517"/>
    </location>
</feature>
<gene>
    <name evidence="14" type="primary">20213328</name>
    <name evidence="13" type="ORF">HELRODRAFT_62260</name>
</gene>
<dbReference type="Pfam" id="PF00955">
    <property type="entry name" value="HCO3_cotransp"/>
    <property type="match status" value="1"/>
</dbReference>
<feature type="region of interest" description="Disordered" evidence="10">
    <location>
        <begin position="329"/>
        <end position="368"/>
    </location>
</feature>
<reference evidence="13 15" key="2">
    <citation type="journal article" date="2013" name="Nature">
        <title>Insights into bilaterian evolution from three spiralian genomes.</title>
        <authorList>
            <person name="Simakov O."/>
            <person name="Marletaz F."/>
            <person name="Cho S.J."/>
            <person name="Edsinger-Gonzales E."/>
            <person name="Havlak P."/>
            <person name="Hellsten U."/>
            <person name="Kuo D.H."/>
            <person name="Larsson T."/>
            <person name="Lv J."/>
            <person name="Arendt D."/>
            <person name="Savage R."/>
            <person name="Osoegawa K."/>
            <person name="de Jong P."/>
            <person name="Grimwood J."/>
            <person name="Chapman J.A."/>
            <person name="Shapiro H."/>
            <person name="Aerts A."/>
            <person name="Otillar R.P."/>
            <person name="Terry A.Y."/>
            <person name="Boore J.L."/>
            <person name="Grigoriev I.V."/>
            <person name="Lindberg D.R."/>
            <person name="Seaver E.C."/>
            <person name="Weisblat D.A."/>
            <person name="Putnam N.H."/>
            <person name="Rokhsar D.S."/>
        </authorList>
    </citation>
    <scope>NUCLEOTIDE SEQUENCE</scope>
</reference>
<evidence type="ECO:0000313" key="13">
    <source>
        <dbReference type="EMBL" id="ESO12754.1"/>
    </source>
</evidence>
<dbReference type="OrthoDB" id="1735926at2759"/>
<dbReference type="RefSeq" id="XP_009009474.1">
    <property type="nucleotide sequence ID" value="XM_009011226.1"/>
</dbReference>
<evidence type="ECO:0000256" key="1">
    <source>
        <dbReference type="ARBA" id="ARBA00004554"/>
    </source>
</evidence>
<dbReference type="InterPro" id="IPR013769">
    <property type="entry name" value="Band3_cytoplasmic_dom"/>
</dbReference>
<keyword evidence="3 9" id="KW-0813">Transport</keyword>
<evidence type="ECO:0000313" key="15">
    <source>
        <dbReference type="Proteomes" id="UP000015101"/>
    </source>
</evidence>
<evidence type="ECO:0000259" key="12">
    <source>
        <dbReference type="Pfam" id="PF07565"/>
    </source>
</evidence>
<evidence type="ECO:0000256" key="2">
    <source>
        <dbReference type="ARBA" id="ARBA00010993"/>
    </source>
</evidence>
<reference evidence="14" key="3">
    <citation type="submission" date="2015-06" db="UniProtKB">
        <authorList>
            <consortium name="EnsemblMetazoa"/>
        </authorList>
    </citation>
    <scope>IDENTIFICATION</scope>
</reference>
<evidence type="ECO:0000256" key="8">
    <source>
        <dbReference type="ARBA" id="ARBA00023136"/>
    </source>
</evidence>
<dbReference type="Pfam" id="PF07565">
    <property type="entry name" value="Band_3_cyto"/>
    <property type="match status" value="1"/>
</dbReference>
<dbReference type="GO" id="GO:0005886">
    <property type="term" value="C:plasma membrane"/>
    <property type="evidence" value="ECO:0000318"/>
    <property type="project" value="GO_Central"/>
</dbReference>
<dbReference type="Proteomes" id="UP000015101">
    <property type="component" value="Unassembled WGS sequence"/>
</dbReference>
<dbReference type="EMBL" id="KB095811">
    <property type="protein sequence ID" value="ESO12754.1"/>
    <property type="molecule type" value="Genomic_DNA"/>
</dbReference>
<dbReference type="PRINTS" id="PR01232">
    <property type="entry name" value="NAHCO3TRSPRT"/>
</dbReference>
<keyword evidence="8 9" id="KW-0472">Membrane</keyword>
<evidence type="ECO:0000259" key="11">
    <source>
        <dbReference type="Pfam" id="PF00955"/>
    </source>
</evidence>
<dbReference type="GO" id="GO:0008509">
    <property type="term" value="F:monoatomic anion transmembrane transporter activity"/>
    <property type="evidence" value="ECO:0007669"/>
    <property type="project" value="InterPro"/>
</dbReference>
<feature type="transmembrane region" description="Helical" evidence="9">
    <location>
        <begin position="645"/>
        <end position="666"/>
    </location>
</feature>
<proteinExistence type="inferred from homology"/>
<dbReference type="GO" id="GO:0055085">
    <property type="term" value="P:transmembrane transport"/>
    <property type="evidence" value="ECO:0000318"/>
    <property type="project" value="GO_Central"/>
</dbReference>
<comment type="similarity">
    <text evidence="2 9">Belongs to the anion exchanger (TC 2.A.31) family.</text>
</comment>
<dbReference type="GeneID" id="20213328"/>
<dbReference type="GO" id="GO:0008510">
    <property type="term" value="F:sodium:bicarbonate symporter activity"/>
    <property type="evidence" value="ECO:0000318"/>
    <property type="project" value="GO_Central"/>
</dbReference>
<feature type="domain" description="Bicarbonate transporter-like transmembrane" evidence="11">
    <location>
        <begin position="378"/>
        <end position="929"/>
    </location>
</feature>
<dbReference type="EnsemblMetazoa" id="HelroT62260">
    <property type="protein sequence ID" value="HelroP62260"/>
    <property type="gene ID" value="HelroG62260"/>
</dbReference>
<feature type="transmembrane region" description="Helical" evidence="9">
    <location>
        <begin position="799"/>
        <end position="819"/>
    </location>
</feature>
<keyword evidence="5 9" id="KW-0812">Transmembrane</keyword>
<dbReference type="GO" id="GO:0051453">
    <property type="term" value="P:regulation of intracellular pH"/>
    <property type="evidence" value="ECO:0000318"/>
    <property type="project" value="GO_Central"/>
</dbReference>
<dbReference type="GO" id="GO:0015701">
    <property type="term" value="P:bicarbonate transport"/>
    <property type="evidence" value="ECO:0000318"/>
    <property type="project" value="GO_Central"/>
</dbReference>
<dbReference type="InParanoid" id="T1FWY0"/>
<evidence type="ECO:0000256" key="5">
    <source>
        <dbReference type="ARBA" id="ARBA00022692"/>
    </source>
</evidence>
<feature type="transmembrane region" description="Helical" evidence="9">
    <location>
        <begin position="461"/>
        <end position="480"/>
    </location>
</feature>
<dbReference type="PRINTS" id="PR01231">
    <property type="entry name" value="HCO3TRNSPORT"/>
</dbReference>
<keyword evidence="6 9" id="KW-1133">Transmembrane helix</keyword>
<dbReference type="Gene3D" id="3.40.930.10">
    <property type="entry name" value="Mannitol-specific EII, Chain A"/>
    <property type="match status" value="1"/>
</dbReference>
<dbReference type="NCBIfam" id="TIGR00834">
    <property type="entry name" value="ae"/>
    <property type="match status" value="1"/>
</dbReference>
<evidence type="ECO:0000256" key="6">
    <source>
        <dbReference type="ARBA" id="ARBA00022989"/>
    </source>
</evidence>
<dbReference type="GO" id="GO:0016323">
    <property type="term" value="C:basolateral plasma membrane"/>
    <property type="evidence" value="ECO:0007669"/>
    <property type="project" value="UniProtKB-SubCell"/>
</dbReference>
<evidence type="ECO:0000313" key="14">
    <source>
        <dbReference type="EnsemblMetazoa" id="HelroP62260"/>
    </source>
</evidence>
<dbReference type="InterPro" id="IPR003024">
    <property type="entry name" value="Na/HCO3_transpt"/>
</dbReference>
<dbReference type="AlphaFoldDB" id="T1FWY0"/>
<feature type="transmembrane region" description="Helical" evidence="9">
    <location>
        <begin position="826"/>
        <end position="851"/>
    </location>
</feature>
<feature type="transmembrane region" description="Helical" evidence="9">
    <location>
        <begin position="612"/>
        <end position="633"/>
    </location>
</feature>
<dbReference type="FunCoup" id="T1FWY0">
    <property type="interactions" value="388"/>
</dbReference>
<dbReference type="EMBL" id="AMQM01000229">
    <property type="status" value="NOT_ANNOTATED_CDS"/>
    <property type="molecule type" value="Genomic_DNA"/>
</dbReference>
<sequence>MLLNYYPPGTPPSQRVVTILGREEDEEDEDRQTHELFCEMDELRSVGEDGDVEWRETARWIKFEEDVEEGGDRWSKPHVATLSLHSLFELRQGLRVGTVLLDMDASSISQITDLMLDGAVASGQISIDQREKLQEVMSLKHRHQHTKKEGGLGLPVIRSLADIGRKMSSKNFDRKGNTNPSSIPHAVTSPKTLGSASDLIAPGDDVNSGHKFNQHFFKKIPVGAEAANIMVGEVDFLSTPFFAFARLQKAVILGEITEVAVPSRFIFFLLGPQGHQEKYREIGRSIATLMSDEVFHDVAYKAHDRKDLMAGIDEFLDCVTVLPPGEWDPTIRIEPPKSVPSQKRKRPPPADGELPNGKTMMEAEPEEHGDKTLIRTGKIFGGLVNDVKRKAPWYLSDFTDALHIQCVAAFFFMYFASLTPIITFGGLLGTATDNNIAAMESLVSGAICGVTYHLFSGQPLTIIGSTGPVLVFETIVFHFCNDRKWNYLEFRFWIGMWMCVFLMIMVAFDLSSLVRFITRFTEESFAMLIAIIFIYEAFSKQFEILHKFPVNLHPNDPLDYNCTCLPKHLGPPEKESPLFSNYTTPSMLDLEEEQGGVPVGTGCDTPHYVPNVFFFSCIIFIGTFTLSMALKFFRNTRFFPNKVRVLISDFAVFTSICVMVFFDFMVGLDTSKLEVPANLRPTRHDRGWLINGFSGRNPWYTVLAGIPPALFSTILIFMDQQITAVIINRKEHKLRKGGGYHLDLFLITIQIGICTVLGTPWFVAATVLSINHVRSLTRESESSAPGERPKFLGVREQRVTGTLVFIMVGLSAFMAKVLVLLPMSVLYGVFLFMGISSLKGIQFVQRMMVFFMPAKYQPDYMFLRHVPIHRVHLFTFIQFLCLAGLCIIKEIKIISIVFPLMVLAMCFIRKSLDYLFTQHELRWLDDIMPEANKREKEDKKKKELEELNEDFEMGIDNPVRKPPMNKSGSDMSHHINISEEMAKTSIWKNISSDDPVDLLQQQAQTKARYPFFFISSCRK</sequence>